<keyword evidence="2" id="KW-1185">Reference proteome</keyword>
<dbReference type="RefSeq" id="WP_241273080.1">
    <property type="nucleotide sequence ID" value="NZ_JAKZGS010000001.1"/>
</dbReference>
<organism evidence="1 2">
    <name type="scientific">Belliella calami</name>
    <dbReference type="NCBI Taxonomy" id="2923436"/>
    <lineage>
        <taxon>Bacteria</taxon>
        <taxon>Pseudomonadati</taxon>
        <taxon>Bacteroidota</taxon>
        <taxon>Cytophagia</taxon>
        <taxon>Cytophagales</taxon>
        <taxon>Cyclobacteriaceae</taxon>
        <taxon>Belliella</taxon>
    </lineage>
</organism>
<sequence>MNKKIKLLSKSFEFRKSAYAYKNFEDRNNRAYNPSLSSDILEYIYSCIVAGYFYIKQDCPIDIVDFYISIDEMENENPSMLFDQNKEVFKELLGIELNKIEEQKEETSTSKKKLK</sequence>
<dbReference type="Proteomes" id="UP001165488">
    <property type="component" value="Unassembled WGS sequence"/>
</dbReference>
<dbReference type="EMBL" id="JAKZGS010000001">
    <property type="protein sequence ID" value="MCH7396559.1"/>
    <property type="molecule type" value="Genomic_DNA"/>
</dbReference>
<name>A0ABS9UIW2_9BACT</name>
<evidence type="ECO:0000313" key="1">
    <source>
        <dbReference type="EMBL" id="MCH7396559.1"/>
    </source>
</evidence>
<reference evidence="1" key="1">
    <citation type="submission" date="2022-03" db="EMBL/GenBank/DDBJ databases">
        <title>De novo assembled genomes of Belliella spp. (Cyclobacteriaceae) strains.</title>
        <authorList>
            <person name="Szabo A."/>
            <person name="Korponai K."/>
            <person name="Felfoldi T."/>
        </authorList>
    </citation>
    <scope>NUCLEOTIDE SEQUENCE</scope>
    <source>
        <strain evidence="1">DSM 107340</strain>
    </source>
</reference>
<evidence type="ECO:0000313" key="2">
    <source>
        <dbReference type="Proteomes" id="UP001165488"/>
    </source>
</evidence>
<gene>
    <name evidence="1" type="ORF">MM236_01105</name>
</gene>
<comment type="caution">
    <text evidence="1">The sequence shown here is derived from an EMBL/GenBank/DDBJ whole genome shotgun (WGS) entry which is preliminary data.</text>
</comment>
<protein>
    <submittedName>
        <fullName evidence="1">Uncharacterized protein</fullName>
    </submittedName>
</protein>
<accession>A0ABS9UIW2</accession>
<proteinExistence type="predicted"/>